<protein>
    <submittedName>
        <fullName evidence="2">Regulatory protein MarR</fullName>
    </submittedName>
</protein>
<dbReference type="AlphaFoldDB" id="E8V390"/>
<feature type="domain" description="HTH marR-type" evidence="1">
    <location>
        <begin position="10"/>
        <end position="141"/>
    </location>
</feature>
<dbReference type="HOGENOM" id="CLU_083287_35_0_0"/>
<dbReference type="PROSITE" id="PS50995">
    <property type="entry name" value="HTH_MARR_2"/>
    <property type="match status" value="1"/>
</dbReference>
<dbReference type="InterPro" id="IPR036390">
    <property type="entry name" value="WH_DNA-bd_sf"/>
</dbReference>
<gene>
    <name evidence="2" type="ordered locus">AciPR4_1635</name>
</gene>
<accession>E8V390</accession>
<dbReference type="SUPFAM" id="SSF46785">
    <property type="entry name" value="Winged helix' DNA-binding domain"/>
    <property type="match status" value="1"/>
</dbReference>
<name>E8V390_TERSS</name>
<dbReference type="Proteomes" id="UP000006844">
    <property type="component" value="Chromosome"/>
</dbReference>
<keyword evidence="3" id="KW-1185">Reference proteome</keyword>
<dbReference type="eggNOG" id="COG1846">
    <property type="taxonomic scope" value="Bacteria"/>
</dbReference>
<dbReference type="InterPro" id="IPR005471">
    <property type="entry name" value="Tscrpt_reg_IclR_N"/>
</dbReference>
<dbReference type="STRING" id="401053.AciPR4_1635"/>
<evidence type="ECO:0000313" key="3">
    <source>
        <dbReference type="Proteomes" id="UP000006844"/>
    </source>
</evidence>
<dbReference type="EMBL" id="CP002467">
    <property type="protein sequence ID" value="ADV82447.1"/>
    <property type="molecule type" value="Genomic_DNA"/>
</dbReference>
<reference evidence="2 3" key="1">
    <citation type="journal article" date="2012" name="Stand. Genomic Sci.">
        <title>Complete genome sequence of Terriglobus saanensis type strain SP1PR4(T), an Acidobacteria from tundra soil.</title>
        <authorList>
            <person name="Rawat S.R."/>
            <person name="Mannisto M.K."/>
            <person name="Starovoytov V."/>
            <person name="Goodwin L."/>
            <person name="Nolan M."/>
            <person name="Hauser L."/>
            <person name="Land M."/>
            <person name="Davenport K.W."/>
            <person name="Woyke T."/>
            <person name="Haggblom M.M."/>
        </authorList>
    </citation>
    <scope>NUCLEOTIDE SEQUENCE</scope>
    <source>
        <strain evidence="3">ATCC BAA-1853 / DSM 23119 / SP1PR4</strain>
    </source>
</reference>
<dbReference type="GO" id="GO:0003677">
    <property type="term" value="F:DNA binding"/>
    <property type="evidence" value="ECO:0007669"/>
    <property type="project" value="InterPro"/>
</dbReference>
<evidence type="ECO:0000259" key="1">
    <source>
        <dbReference type="PROSITE" id="PS50995"/>
    </source>
</evidence>
<sequence>MYTSLPSRIDPCACTTVKKVSRVLGRHYDSTISPAGVNITQLAVLRCIARRVGEPLVRVAEEMEMDRTSLYRAIAPMIRDGWLTSEDASTSRFRTAEITAKGRKLLTVANKRWERVQRNIIGKFGQREYGKLLAELDRLAECAVEE</sequence>
<dbReference type="KEGG" id="tsa:AciPR4_1635"/>
<dbReference type="Pfam" id="PF09339">
    <property type="entry name" value="HTH_IclR"/>
    <property type="match status" value="1"/>
</dbReference>
<organism evidence="2 3">
    <name type="scientific">Terriglobus saanensis (strain ATCC BAA-1853 / DSM 23119 / SP1PR4)</name>
    <dbReference type="NCBI Taxonomy" id="401053"/>
    <lineage>
        <taxon>Bacteria</taxon>
        <taxon>Pseudomonadati</taxon>
        <taxon>Acidobacteriota</taxon>
        <taxon>Terriglobia</taxon>
        <taxon>Terriglobales</taxon>
        <taxon>Acidobacteriaceae</taxon>
        <taxon>Terriglobus</taxon>
    </lineage>
</organism>
<dbReference type="GO" id="GO:0003700">
    <property type="term" value="F:DNA-binding transcription factor activity"/>
    <property type="evidence" value="ECO:0007669"/>
    <property type="project" value="InterPro"/>
</dbReference>
<dbReference type="InterPro" id="IPR036388">
    <property type="entry name" value="WH-like_DNA-bd_sf"/>
</dbReference>
<dbReference type="InterPro" id="IPR000835">
    <property type="entry name" value="HTH_MarR-typ"/>
</dbReference>
<evidence type="ECO:0000313" key="2">
    <source>
        <dbReference type="EMBL" id="ADV82447.1"/>
    </source>
</evidence>
<proteinExistence type="predicted"/>
<dbReference type="Gene3D" id="1.10.10.10">
    <property type="entry name" value="Winged helix-like DNA-binding domain superfamily/Winged helix DNA-binding domain"/>
    <property type="match status" value="1"/>
</dbReference>